<keyword evidence="1" id="KW-1133">Transmembrane helix</keyword>
<feature type="domain" description="SpaA-like prealbumin fold" evidence="2">
    <location>
        <begin position="721"/>
        <end position="790"/>
    </location>
</feature>
<evidence type="ECO:0000313" key="4">
    <source>
        <dbReference type="Proteomes" id="UP000250192"/>
    </source>
</evidence>
<dbReference type="EMBL" id="UAPR01000002">
    <property type="protein sequence ID" value="SPT55081.1"/>
    <property type="molecule type" value="Genomic_DNA"/>
</dbReference>
<organism evidence="3 4">
    <name type="scientific">Schaalia odontolytica</name>
    <dbReference type="NCBI Taxonomy" id="1660"/>
    <lineage>
        <taxon>Bacteria</taxon>
        <taxon>Bacillati</taxon>
        <taxon>Actinomycetota</taxon>
        <taxon>Actinomycetes</taxon>
        <taxon>Actinomycetales</taxon>
        <taxon>Actinomycetaceae</taxon>
        <taxon>Schaalia</taxon>
    </lineage>
</organism>
<dbReference type="Gene3D" id="2.60.40.10">
    <property type="entry name" value="Immunoglobulins"/>
    <property type="match status" value="1"/>
</dbReference>
<protein>
    <recommendedName>
        <fullName evidence="2">SpaA-like prealbumin fold domain-containing protein</fullName>
    </recommendedName>
</protein>
<dbReference type="AlphaFoldDB" id="A0A2X0VMU0"/>
<dbReference type="InterPro" id="IPR041033">
    <property type="entry name" value="SpaA_PFL_dom_1"/>
</dbReference>
<evidence type="ECO:0000256" key="1">
    <source>
        <dbReference type="SAM" id="Phobius"/>
    </source>
</evidence>
<keyword evidence="1" id="KW-0472">Membrane</keyword>
<dbReference type="Pfam" id="PF17802">
    <property type="entry name" value="SpaA"/>
    <property type="match status" value="1"/>
</dbReference>
<evidence type="ECO:0000313" key="3">
    <source>
        <dbReference type="EMBL" id="SPT55081.1"/>
    </source>
</evidence>
<reference evidence="3 4" key="1">
    <citation type="submission" date="2018-06" db="EMBL/GenBank/DDBJ databases">
        <authorList>
            <consortium name="Pathogen Informatics"/>
            <person name="Doyle S."/>
        </authorList>
    </citation>
    <scope>NUCLEOTIDE SEQUENCE [LARGE SCALE GENOMIC DNA]</scope>
    <source>
        <strain evidence="3 4">NCTC9935</strain>
    </source>
</reference>
<keyword evidence="1" id="KW-0812">Transmembrane</keyword>
<dbReference type="InterPro" id="IPR013783">
    <property type="entry name" value="Ig-like_fold"/>
</dbReference>
<gene>
    <name evidence="3" type="ORF">NCTC9935_00574</name>
</gene>
<sequence length="876" mass="94385">MQYRPNARIVRHARAAITPRRYGVRVLIVAALAALVAMPGLLASPTQAGPTLESAGSDEVVFDRTEGRIGPAILNDSPTDRTTAVADHAFFGVVRGMSVFDSRDRNQYSQAHQPGVAQRWLKADVAKRGDYWSYITRGVAWDYHINPYGYRGEYRDNVISASTTSALGYKPNNPGKSALNSTFLIGTVRHNNFPIWSAIHYVHASFDIRIGDLEESFPFDQHETTNDNDTTAVANQGGAYRYYSQAYSARSCPAEAPYYALIRGYGENTWFCFQHVGPGYGNYDIYTNQPNYYPNYVDVPGHTPESDDVLTVNKTTSDRTLVVDGIPYRLFLWGFVPSADGNCPAEPPAGSEPVNTFTTKENQTSYGCLYGEFRQERFLRIAKNVTEDSGAPGEEIPAFNFTTLPAGDWKAPEGAPLPNEAQADTYISPGSFSDFSLKPTAYGNGGTVLSGYQSFIPGKSQFIVAETGPTIPGRNPIAPGQPGYYGPWPVSDDPNAAQWKLSEVTCVNGVGDRVNVTRDPATGGIDFSAVPPASSAKALPVTCTFTNQKQAPKIRIEKSIESVKDAFTPNITVTYRITATNDGTLKGTTGQLSDSPSFAPGLKERSVRIATTLEGLDSATPTRYGPYTLTEGTDLEPGAQATWYIRMHVARNKRTPGYSEPALECASDNGHLTPRRGLYNSVSGPYDYDGSANNEACAPVRPRYIRIEKAGTQPVGTPNDDGTYPLKGAAFAIYDNAELKGTPVSVVDGGPTFLSDPLAPDTNYWLVETRAPAGHALLPRPVPFRISVGNDADATTVLTAEFGPDEGFSSVRVLPAKPGVSGEAGAPGIRIVDTQVGTLPVAGGYGVYPHVAGGVGMIALAGACMWARKRQRVSQS</sequence>
<dbReference type="GeneID" id="93758042"/>
<dbReference type="RefSeq" id="WP_111823161.1">
    <property type="nucleotide sequence ID" value="NZ_CBDERX010000045.1"/>
</dbReference>
<dbReference type="OrthoDB" id="3732843at2"/>
<name>A0A2X0VMU0_9ACTO</name>
<keyword evidence="4" id="KW-1185">Reference proteome</keyword>
<dbReference type="GO" id="GO:0005975">
    <property type="term" value="P:carbohydrate metabolic process"/>
    <property type="evidence" value="ECO:0007669"/>
    <property type="project" value="UniProtKB-ARBA"/>
</dbReference>
<accession>A0A2X0VMU0</accession>
<dbReference type="Proteomes" id="UP000250192">
    <property type="component" value="Unassembled WGS sequence"/>
</dbReference>
<feature type="transmembrane region" description="Helical" evidence="1">
    <location>
        <begin position="847"/>
        <end position="867"/>
    </location>
</feature>
<evidence type="ECO:0000259" key="2">
    <source>
        <dbReference type="Pfam" id="PF17802"/>
    </source>
</evidence>
<proteinExistence type="predicted"/>